<reference evidence="20" key="1">
    <citation type="submission" date="2022-07" db="EMBL/GenBank/DDBJ databases">
        <title>Phylogenomic reconstructions and comparative analyses of Kickxellomycotina fungi.</title>
        <authorList>
            <person name="Reynolds N.K."/>
            <person name="Stajich J.E."/>
            <person name="Barry K."/>
            <person name="Grigoriev I.V."/>
            <person name="Crous P."/>
            <person name="Smith M.E."/>
        </authorList>
    </citation>
    <scope>NUCLEOTIDE SEQUENCE</scope>
    <source>
        <strain evidence="20">NBRC 100468</strain>
    </source>
</reference>
<sequence>MSIGYLGSQDNVPFKDENEVNVFRKEKKIRIWGQDLPWPFKTFDMLFEQYGFQRYIQKNLKECGFSVPTPIQMQAIPVSVHKRDLIACAPTGSGKTLAFILSILHDVHTAEKKGFRALIVSPTRELATQIYNHLKNLSAKHKLKTCLLTKANAALQAHDVSVRKKFDILVTTPLRLVHAIEQKEIDLSMVRHLVLDEADRLLELGFVEQVDEILAACTNSSIQISLYSATMPSSVEQLATTIMKDPVRVTIGAKNAAIDTIDQKLVYVGQEDGKLIEIRNTIQAGFKPPCLIFVQSIERAKELFHELVYDGMNVDVIHAERTQAQRDRIIENFKAGKLWILIATELMARGIDFKGVNLVINYDFPQSVQSYIHRIGRTGRAGRPGKAVTYFTKDDGPYLKIIANVMRESGCDVPDWMLDLRKPSKKMKQQLKKKPVDRKTISTMSSYDKRKLQHKSPQQMLIPPHGNSNINSGNNNGVGGGGSNSGTPSTPSQTFPPLFNLPNIDPVEPWQMTMVDCYHMVVSFTSGKSSMELHDSLHQKASQSMEEHHKLVDGLLYAVLTSPANASIHLGHLHHIVRDGFERLVGQLKSLCVSIRFRHLKREVLKQLFWLLEELARNGIFGIEQIVIILTRQIRSGDVSTPNIRLCQHLLDFLISHMNLLYSRQVAIATCFYTYARVVLDHSKFPELRDKECRFIAKLLREKFNECMPIGRDMIRILQDISALPEICDIWQAILTNPTSLSPQFTGIEQILKMPTPPGYLVNRIPFELEVKLRFMLENLKWNSYTRNFEWLVLKYLRTPESDSLCCDIIRYICGAFHPSNRLLASEMVPRYILIGAIFRTIRSPTTASNAKLALFYDWFFFNSECKDNIMNIEPAILLMERSIEKYPYLTCMLMEFLMLETEVYHPPIVDMMREGVLTAMKKVVSSGVIRSLSPIYTIPTLNPVVKRQMYRLFNPLLSSPTGTSQGLDADDNTSLSTADDHSSASIESAVSSGISSLSSNEFCSLPGLRSLSVSTGAEDVKPEVSDIQNDPESLGTVAEDPNQTLMGNDNGFGAGGNDEPDDEYLGTGGEDSPSFGDNYEERQSGLSFQGVDEYDQLGNQESADQMDVESERPQLDKSVLEAEGLYLFGQLPMQLYNAMAENDAPNIKTRLKEIIHIFSQSEASSKAVGDVLAFTLSNSNTEDIESIYEIRGSSTICQTSQQDYFSELFTYIVNEDSKSKSLNPRSLELLNNVYEYLPWVGYRWLLFSVVDRNDPSIYQAFSTVNNPEDFSSRLSGDLHQLQDISASLYYNLFPSLIRHYPKAAIANSKLIYTAISMIDSVHVFRLCGKLALGHASLFGEYSEKVVMDSLDWESYEQSCLWKLITAELSGNKDAVENLINSLLLQHRLDPASYPEVFNGLVSLLLAVGPTLSIVSLLVSMRPKDEESLGSLSSETEDVATTDECYDLATQIFVMWFNTRDIKSLEMLLRNIMDDGISSSDQDESLGSETAKISKQGIIEFLDRIKKTVKKISPVEKTIEMLQNRLQSPLPKEESEMVVETKPTANATPTTFRDALNILPKMKRASSTISEPKGNNNNDTLEPPKKTAKSLNNYQSSSAGLKKTSNGSRTKRRRNIVESDDSEDE</sequence>
<feature type="region of interest" description="Disordered" evidence="15">
    <location>
        <begin position="1527"/>
        <end position="1551"/>
    </location>
</feature>
<evidence type="ECO:0000256" key="13">
    <source>
        <dbReference type="ARBA" id="ARBA00047984"/>
    </source>
</evidence>
<evidence type="ECO:0000256" key="3">
    <source>
        <dbReference type="ARBA" id="ARBA00006130"/>
    </source>
</evidence>
<feature type="compositionally biased region" description="Polar residues" evidence="15">
    <location>
        <begin position="962"/>
        <end position="978"/>
    </location>
</feature>
<evidence type="ECO:0000259" key="16">
    <source>
        <dbReference type="PROSITE" id="PS51192"/>
    </source>
</evidence>
<dbReference type="SUPFAM" id="SSF52540">
    <property type="entry name" value="P-loop containing nucleoside triphosphate hydrolases"/>
    <property type="match status" value="1"/>
</dbReference>
<keyword evidence="10" id="KW-0694">RNA-binding</keyword>
<dbReference type="GO" id="GO:0030490">
    <property type="term" value="P:maturation of SSU-rRNA"/>
    <property type="evidence" value="ECO:0007669"/>
    <property type="project" value="InterPro"/>
</dbReference>
<dbReference type="CDD" id="cd18787">
    <property type="entry name" value="SF2_C_DEAD"/>
    <property type="match status" value="1"/>
</dbReference>
<dbReference type="CDD" id="cd17957">
    <property type="entry name" value="DEADc_DDX52"/>
    <property type="match status" value="1"/>
</dbReference>
<dbReference type="InterPro" id="IPR014014">
    <property type="entry name" value="RNA_helicase_DEAD_Q_motif"/>
</dbReference>
<dbReference type="GO" id="GO:0016787">
    <property type="term" value="F:hydrolase activity"/>
    <property type="evidence" value="ECO:0007669"/>
    <property type="project" value="UniProtKB-KW"/>
</dbReference>
<feature type="domain" description="Helicase ATP-binding" evidence="16">
    <location>
        <begin position="76"/>
        <end position="249"/>
    </location>
</feature>
<keyword evidence="8" id="KW-0347">Helicase</keyword>
<evidence type="ECO:0000256" key="15">
    <source>
        <dbReference type="SAM" id="MobiDB-lite"/>
    </source>
</evidence>
<evidence type="ECO:0000256" key="4">
    <source>
        <dbReference type="ARBA" id="ARBA00012552"/>
    </source>
</evidence>
<feature type="region of interest" description="Disordered" evidence="15">
    <location>
        <begin position="1017"/>
        <end position="1082"/>
    </location>
</feature>
<keyword evidence="21" id="KW-1185">Reference proteome</keyword>
<dbReference type="InterPro" id="IPR000629">
    <property type="entry name" value="RNA-helicase_DEAD-box_CS"/>
</dbReference>
<dbReference type="GO" id="GO:0005524">
    <property type="term" value="F:ATP binding"/>
    <property type="evidence" value="ECO:0007669"/>
    <property type="project" value="UniProtKB-KW"/>
</dbReference>
<dbReference type="GO" id="GO:0003723">
    <property type="term" value="F:RNA binding"/>
    <property type="evidence" value="ECO:0007669"/>
    <property type="project" value="UniProtKB-KW"/>
</dbReference>
<dbReference type="Pfam" id="PF00270">
    <property type="entry name" value="DEAD"/>
    <property type="match status" value="1"/>
</dbReference>
<dbReference type="InterPro" id="IPR019333">
    <property type="entry name" value="INTS3_N"/>
</dbReference>
<feature type="short sequence motif" description="Q motif" evidence="14">
    <location>
        <begin position="45"/>
        <end position="73"/>
    </location>
</feature>
<evidence type="ECO:0000256" key="8">
    <source>
        <dbReference type="ARBA" id="ARBA00022806"/>
    </source>
</evidence>
<evidence type="ECO:0000256" key="7">
    <source>
        <dbReference type="ARBA" id="ARBA00022801"/>
    </source>
</evidence>
<dbReference type="InterPro" id="IPR027417">
    <property type="entry name" value="P-loop_NTPase"/>
</dbReference>
<proteinExistence type="inferred from homology"/>
<feature type="domain" description="Helicase C-terminal" evidence="18">
    <location>
        <begin position="260"/>
        <end position="421"/>
    </location>
</feature>
<evidence type="ECO:0000256" key="14">
    <source>
        <dbReference type="PROSITE-ProRule" id="PRU00552"/>
    </source>
</evidence>
<feature type="region of interest" description="Disordered" evidence="15">
    <location>
        <begin position="446"/>
        <end position="494"/>
    </location>
</feature>
<evidence type="ECO:0000313" key="21">
    <source>
        <dbReference type="Proteomes" id="UP001150538"/>
    </source>
</evidence>
<dbReference type="InterPro" id="IPR014013">
    <property type="entry name" value="Helic_SF1/SF2_ATP-bd_DinG/Rad3"/>
</dbReference>
<dbReference type="InterPro" id="IPR044764">
    <property type="entry name" value="DDX52/Rok1_DEADc"/>
</dbReference>
<keyword evidence="9" id="KW-0067">ATP-binding</keyword>
<keyword evidence="7 20" id="KW-0378">Hydrolase</keyword>
<dbReference type="PANTHER" id="PTHR13587">
    <property type="entry name" value="INTEGRATOR COMPLEX SUBUNIT 3"/>
    <property type="match status" value="1"/>
</dbReference>
<dbReference type="EMBL" id="JANBPU010000034">
    <property type="protein sequence ID" value="KAJ1919011.1"/>
    <property type="molecule type" value="Genomic_DNA"/>
</dbReference>
<comment type="similarity">
    <text evidence="3">Belongs to the Integrator subunit 3 family.</text>
</comment>
<keyword evidence="5" id="KW-0963">Cytoplasm</keyword>
<dbReference type="PROSITE" id="PS51192">
    <property type="entry name" value="HELICASE_ATP_BIND_1"/>
    <property type="match status" value="1"/>
</dbReference>
<evidence type="ECO:0000313" key="20">
    <source>
        <dbReference type="EMBL" id="KAJ1919011.1"/>
    </source>
</evidence>
<dbReference type="SMART" id="SM00487">
    <property type="entry name" value="DEXDc"/>
    <property type="match status" value="1"/>
</dbReference>
<gene>
    <name evidence="20" type="primary">ROK1</name>
    <name evidence="20" type="ORF">H4219_002270</name>
</gene>
<evidence type="ECO:0000259" key="19">
    <source>
        <dbReference type="PROSITE" id="PS51195"/>
    </source>
</evidence>
<dbReference type="GO" id="GO:0003724">
    <property type="term" value="F:RNA helicase activity"/>
    <property type="evidence" value="ECO:0007669"/>
    <property type="project" value="UniProtKB-EC"/>
</dbReference>
<dbReference type="InterPro" id="IPR056518">
    <property type="entry name" value="HEAT_Ints3_C"/>
</dbReference>
<comment type="catalytic activity">
    <reaction evidence="13">
        <text>ATP + H2O = ADP + phosphate + H(+)</text>
        <dbReference type="Rhea" id="RHEA:13065"/>
        <dbReference type="ChEBI" id="CHEBI:15377"/>
        <dbReference type="ChEBI" id="CHEBI:15378"/>
        <dbReference type="ChEBI" id="CHEBI:30616"/>
        <dbReference type="ChEBI" id="CHEBI:43474"/>
        <dbReference type="ChEBI" id="CHEBI:456216"/>
        <dbReference type="EC" id="3.6.4.13"/>
    </reaction>
</comment>
<dbReference type="Pfam" id="PF00271">
    <property type="entry name" value="Helicase_C"/>
    <property type="match status" value="1"/>
</dbReference>
<dbReference type="OrthoDB" id="360161at2759"/>
<dbReference type="InterPro" id="IPR011545">
    <property type="entry name" value="DEAD/DEAH_box_helicase_dom"/>
</dbReference>
<feature type="compositionally biased region" description="Polar residues" evidence="15">
    <location>
        <begin position="1589"/>
        <end position="1608"/>
    </location>
</feature>
<dbReference type="GO" id="GO:0005737">
    <property type="term" value="C:cytoplasm"/>
    <property type="evidence" value="ECO:0007669"/>
    <property type="project" value="UniProtKB-SubCell"/>
</dbReference>
<protein>
    <recommendedName>
        <fullName evidence="4">RNA helicase</fullName>
        <ecNumber evidence="4">3.6.4.13</ecNumber>
    </recommendedName>
</protein>
<comment type="similarity">
    <text evidence="12">Belongs to the DEAD box helicase family. DDX52/ROK1 subfamily.</text>
</comment>
<dbReference type="PANTHER" id="PTHR13587:SF7">
    <property type="entry name" value="INTEGRATOR COMPLEX SUBUNIT 3"/>
    <property type="match status" value="1"/>
</dbReference>
<dbReference type="SMART" id="SM00490">
    <property type="entry name" value="HELICc"/>
    <property type="match status" value="1"/>
</dbReference>
<keyword evidence="6" id="KW-0547">Nucleotide-binding</keyword>
<evidence type="ECO:0000256" key="9">
    <source>
        <dbReference type="ARBA" id="ARBA00022840"/>
    </source>
</evidence>
<feature type="region of interest" description="Disordered" evidence="15">
    <location>
        <begin position="962"/>
        <end position="982"/>
    </location>
</feature>
<comment type="subcellular location">
    <subcellularLocation>
        <location evidence="1">Cytoplasm</location>
    </subcellularLocation>
    <subcellularLocation>
        <location evidence="2">Nucleus</location>
        <location evidence="2">Nucleolus</location>
    </subcellularLocation>
</comment>
<keyword evidence="11" id="KW-0539">Nucleus</keyword>
<feature type="compositionally biased region" description="Polar residues" evidence="15">
    <location>
        <begin position="1565"/>
        <end position="1580"/>
    </location>
</feature>
<accession>A0A9W7ZY78</accession>
<dbReference type="EC" id="3.6.4.13" evidence="4"/>
<feature type="region of interest" description="Disordered" evidence="15">
    <location>
        <begin position="1565"/>
        <end position="1625"/>
    </location>
</feature>
<evidence type="ECO:0000256" key="10">
    <source>
        <dbReference type="ARBA" id="ARBA00022884"/>
    </source>
</evidence>
<dbReference type="GO" id="GO:0005730">
    <property type="term" value="C:nucleolus"/>
    <property type="evidence" value="ECO:0007669"/>
    <property type="project" value="UniProtKB-SubCell"/>
</dbReference>
<dbReference type="PROSITE" id="PS51193">
    <property type="entry name" value="HELICASE_ATP_BIND_2"/>
    <property type="match status" value="1"/>
</dbReference>
<organism evidence="20 21">
    <name type="scientific">Mycoemilia scoparia</name>
    <dbReference type="NCBI Taxonomy" id="417184"/>
    <lineage>
        <taxon>Eukaryota</taxon>
        <taxon>Fungi</taxon>
        <taxon>Fungi incertae sedis</taxon>
        <taxon>Zoopagomycota</taxon>
        <taxon>Kickxellomycotina</taxon>
        <taxon>Kickxellomycetes</taxon>
        <taxon>Kickxellales</taxon>
        <taxon>Kickxellaceae</taxon>
        <taxon>Mycoemilia</taxon>
    </lineage>
</organism>
<feature type="compositionally biased region" description="Low complexity" evidence="15">
    <location>
        <begin position="466"/>
        <end position="475"/>
    </location>
</feature>
<dbReference type="Gene3D" id="3.40.50.300">
    <property type="entry name" value="P-loop containing nucleotide triphosphate hydrolases"/>
    <property type="match status" value="2"/>
</dbReference>
<dbReference type="Pfam" id="PF10189">
    <property type="entry name" value="Ints3_N"/>
    <property type="match status" value="1"/>
</dbReference>
<dbReference type="Proteomes" id="UP001150538">
    <property type="component" value="Unassembled WGS sequence"/>
</dbReference>
<feature type="domain" description="Helicase ATP-binding" evidence="17">
    <location>
        <begin position="35"/>
        <end position="329"/>
    </location>
</feature>
<evidence type="ECO:0000256" key="5">
    <source>
        <dbReference type="ARBA" id="ARBA00022490"/>
    </source>
</evidence>
<dbReference type="PROSITE" id="PS00039">
    <property type="entry name" value="DEAD_ATP_HELICASE"/>
    <property type="match status" value="1"/>
</dbReference>
<evidence type="ECO:0000256" key="12">
    <source>
        <dbReference type="ARBA" id="ARBA00024355"/>
    </source>
</evidence>
<dbReference type="PROSITE" id="PS51194">
    <property type="entry name" value="HELICASE_CTER"/>
    <property type="match status" value="1"/>
</dbReference>
<dbReference type="InterPro" id="IPR045334">
    <property type="entry name" value="INTS3"/>
</dbReference>
<feature type="domain" description="DEAD-box RNA helicase Q" evidence="19">
    <location>
        <begin position="45"/>
        <end position="73"/>
    </location>
</feature>
<dbReference type="PROSITE" id="PS51195">
    <property type="entry name" value="Q_MOTIF"/>
    <property type="match status" value="1"/>
</dbReference>
<dbReference type="Pfam" id="PF24566">
    <property type="entry name" value="HEAT_Ints3_C"/>
    <property type="match status" value="1"/>
</dbReference>
<name>A0A9W7ZY78_9FUNG</name>
<dbReference type="InterPro" id="IPR014001">
    <property type="entry name" value="Helicase_ATP-bd"/>
</dbReference>
<dbReference type="InterPro" id="IPR001650">
    <property type="entry name" value="Helicase_C-like"/>
</dbReference>
<evidence type="ECO:0000256" key="6">
    <source>
        <dbReference type="ARBA" id="ARBA00022741"/>
    </source>
</evidence>
<evidence type="ECO:0000256" key="1">
    <source>
        <dbReference type="ARBA" id="ARBA00004496"/>
    </source>
</evidence>
<dbReference type="FunFam" id="3.40.50.300:FF:000759">
    <property type="entry name" value="probable ATP-dependent RNA helicase DDX52"/>
    <property type="match status" value="1"/>
</dbReference>
<evidence type="ECO:0000256" key="2">
    <source>
        <dbReference type="ARBA" id="ARBA00004604"/>
    </source>
</evidence>
<evidence type="ECO:0000259" key="18">
    <source>
        <dbReference type="PROSITE" id="PS51194"/>
    </source>
</evidence>
<evidence type="ECO:0000256" key="11">
    <source>
        <dbReference type="ARBA" id="ARBA00023242"/>
    </source>
</evidence>
<comment type="caution">
    <text evidence="20">The sequence shown here is derived from an EMBL/GenBank/DDBJ whole genome shotgun (WGS) entry which is preliminary data.</text>
</comment>
<evidence type="ECO:0000259" key="17">
    <source>
        <dbReference type="PROSITE" id="PS51193"/>
    </source>
</evidence>